<name>A0ABN7JF92_9HYPH</name>
<dbReference type="PROSITE" id="PS51257">
    <property type="entry name" value="PROKAR_LIPOPROTEIN"/>
    <property type="match status" value="1"/>
</dbReference>
<accession>A0ABN7JF92</accession>
<dbReference type="EMBL" id="CABFWE030000002">
    <property type="protein sequence ID" value="CAD7026139.1"/>
    <property type="molecule type" value="Genomic_DNA"/>
</dbReference>
<keyword evidence="2" id="KW-1185">Reference proteome</keyword>
<protein>
    <recommendedName>
        <fullName evidence="3">HlyD family secretion protein</fullName>
    </recommendedName>
</protein>
<dbReference type="RefSeq" id="WP_142586820.1">
    <property type="nucleotide sequence ID" value="NZ_CABFWE030000002.1"/>
</dbReference>
<evidence type="ECO:0000313" key="2">
    <source>
        <dbReference type="Proteomes" id="UP000601041"/>
    </source>
</evidence>
<reference evidence="1 2" key="1">
    <citation type="submission" date="2020-11" db="EMBL/GenBank/DDBJ databases">
        <authorList>
            <person name="Lassalle F."/>
        </authorList>
    </citation>
    <scope>NUCLEOTIDE SEQUENCE [LARGE SCALE GENOMIC DNA]</scope>
    <source>
        <strain evidence="1 2">AB21</strain>
    </source>
</reference>
<evidence type="ECO:0000313" key="1">
    <source>
        <dbReference type="EMBL" id="CAD7026139.1"/>
    </source>
</evidence>
<gene>
    <name evidence="1" type="ORF">RHAB21_01245</name>
</gene>
<evidence type="ECO:0008006" key="3">
    <source>
        <dbReference type="Google" id="ProtNLM"/>
    </source>
</evidence>
<proteinExistence type="predicted"/>
<sequence length="387" mass="43880">MGIPRSVAQTLTVFTCLSTPPVSLAACFDHEYPARIEHEYSYDILSPMPGFVAWPPREGVYYDRIDLKRPIRGPLRYIIAQDQTSDVVAWVTNEALWAREQLADLEESGASSASTRGKAMSNWQSHMREHEDFLFALQQNKNIPVPRKNEEPAKRSNRAYLFAGQSTSFTWGNDPEWTKEHSVNTRFQYSDYMRAFELPQFLDNLSLASRSAAFRARIVRGERQLGMLTCPERCTVVRSYVREGQRVNEGDKIATVVSPFHKKITVDLDRKHVLNFIETSDHQVAISFTRHDPRYRIYSFAEIPEADNEPIPTLTGYLLGPPVLSADGTKSKVQFSVRDESGDAERRLNILSADVRVRIVPEEYVAADANGRTGMESKIKALGLSCE</sequence>
<organism evidence="1 2">
    <name type="scientific">Pseudorhizobium halotolerans</name>
    <dbReference type="NCBI Taxonomy" id="1233081"/>
    <lineage>
        <taxon>Bacteria</taxon>
        <taxon>Pseudomonadati</taxon>
        <taxon>Pseudomonadota</taxon>
        <taxon>Alphaproteobacteria</taxon>
        <taxon>Hyphomicrobiales</taxon>
        <taxon>Rhizobiaceae</taxon>
        <taxon>Rhizobium/Agrobacterium group</taxon>
        <taxon>Pseudorhizobium</taxon>
    </lineage>
</organism>
<dbReference type="Proteomes" id="UP000601041">
    <property type="component" value="Unassembled WGS sequence"/>
</dbReference>
<comment type="caution">
    <text evidence="1">The sequence shown here is derived from an EMBL/GenBank/DDBJ whole genome shotgun (WGS) entry which is preliminary data.</text>
</comment>